<keyword evidence="2" id="KW-1185">Reference proteome</keyword>
<name>A0ACB9FCI1_CICIN</name>
<proteinExistence type="predicted"/>
<gene>
    <name evidence="1" type="ORF">L2E82_19055</name>
</gene>
<protein>
    <submittedName>
        <fullName evidence="1">Uncharacterized protein</fullName>
    </submittedName>
</protein>
<evidence type="ECO:0000313" key="2">
    <source>
        <dbReference type="Proteomes" id="UP001055811"/>
    </source>
</evidence>
<evidence type="ECO:0000313" key="1">
    <source>
        <dbReference type="EMBL" id="KAI3768401.1"/>
    </source>
</evidence>
<organism evidence="1 2">
    <name type="scientific">Cichorium intybus</name>
    <name type="common">Chicory</name>
    <dbReference type="NCBI Taxonomy" id="13427"/>
    <lineage>
        <taxon>Eukaryota</taxon>
        <taxon>Viridiplantae</taxon>
        <taxon>Streptophyta</taxon>
        <taxon>Embryophyta</taxon>
        <taxon>Tracheophyta</taxon>
        <taxon>Spermatophyta</taxon>
        <taxon>Magnoliopsida</taxon>
        <taxon>eudicotyledons</taxon>
        <taxon>Gunneridae</taxon>
        <taxon>Pentapetalae</taxon>
        <taxon>asterids</taxon>
        <taxon>campanulids</taxon>
        <taxon>Asterales</taxon>
        <taxon>Asteraceae</taxon>
        <taxon>Cichorioideae</taxon>
        <taxon>Cichorieae</taxon>
        <taxon>Cichoriinae</taxon>
        <taxon>Cichorium</taxon>
    </lineage>
</organism>
<comment type="caution">
    <text evidence="1">The sequence shown here is derived from an EMBL/GenBank/DDBJ whole genome shotgun (WGS) entry which is preliminary data.</text>
</comment>
<reference evidence="2" key="1">
    <citation type="journal article" date="2022" name="Mol. Ecol. Resour.">
        <title>The genomes of chicory, endive, great burdock and yacon provide insights into Asteraceae palaeo-polyploidization history and plant inulin production.</title>
        <authorList>
            <person name="Fan W."/>
            <person name="Wang S."/>
            <person name="Wang H."/>
            <person name="Wang A."/>
            <person name="Jiang F."/>
            <person name="Liu H."/>
            <person name="Zhao H."/>
            <person name="Xu D."/>
            <person name="Zhang Y."/>
        </authorList>
    </citation>
    <scope>NUCLEOTIDE SEQUENCE [LARGE SCALE GENOMIC DNA]</scope>
    <source>
        <strain evidence="2">cv. Punajuju</strain>
    </source>
</reference>
<reference evidence="1 2" key="2">
    <citation type="journal article" date="2022" name="Mol. Ecol. Resour.">
        <title>The genomes of chicory, endive, great burdock and yacon provide insights into Asteraceae paleo-polyploidization history and plant inulin production.</title>
        <authorList>
            <person name="Fan W."/>
            <person name="Wang S."/>
            <person name="Wang H."/>
            <person name="Wang A."/>
            <person name="Jiang F."/>
            <person name="Liu H."/>
            <person name="Zhao H."/>
            <person name="Xu D."/>
            <person name="Zhang Y."/>
        </authorList>
    </citation>
    <scope>NUCLEOTIDE SEQUENCE [LARGE SCALE GENOMIC DNA]</scope>
    <source>
        <strain evidence="2">cv. Punajuju</strain>
        <tissue evidence="1">Leaves</tissue>
    </source>
</reference>
<accession>A0ACB9FCI1</accession>
<sequence>MKRIVRRMEEALEIQERTDMAQGASPSTVLTRSLQYQDLESFRIPLRDIIYTPDDEHRIGDGGFEERPTMDTVIDQLEDAIYFQEHKV</sequence>
<dbReference type="Proteomes" id="UP001055811">
    <property type="component" value="Linkage Group LG03"/>
</dbReference>
<dbReference type="EMBL" id="CM042011">
    <property type="protein sequence ID" value="KAI3768401.1"/>
    <property type="molecule type" value="Genomic_DNA"/>
</dbReference>